<dbReference type="InterPro" id="IPR045338">
    <property type="entry name" value="DUF6535"/>
</dbReference>
<gene>
    <name evidence="2" type="ORF">CYLTODRAFT_483053</name>
</gene>
<dbReference type="Proteomes" id="UP000054007">
    <property type="component" value="Unassembled WGS sequence"/>
</dbReference>
<dbReference type="EMBL" id="KN880514">
    <property type="protein sequence ID" value="KIY67925.1"/>
    <property type="molecule type" value="Genomic_DNA"/>
</dbReference>
<accession>A0A0D7BCE5</accession>
<evidence type="ECO:0000313" key="3">
    <source>
        <dbReference type="Proteomes" id="UP000054007"/>
    </source>
</evidence>
<sequence>MATNDSGTNRSRPATPIFRRLALPASTSIAFFHHVQGFSFCVGYQSMDAGLGTAQHNPFIKNDSSEFIPTPRQPFLGKYDYEQKYPPDERCHELDENARIWHVYNDEAADFDGDIVIEFGNSLDVLLVFAALFASVLTTFVAQTSQSLSADNAAISVGLLAEIAALQRARANNSSISDIPLHQLHQFPPQQTFG</sequence>
<evidence type="ECO:0000313" key="2">
    <source>
        <dbReference type="EMBL" id="KIY67925.1"/>
    </source>
</evidence>
<dbReference type="Pfam" id="PF20153">
    <property type="entry name" value="DUF6535"/>
    <property type="match status" value="1"/>
</dbReference>
<evidence type="ECO:0000259" key="1">
    <source>
        <dbReference type="Pfam" id="PF20153"/>
    </source>
</evidence>
<keyword evidence="3" id="KW-1185">Reference proteome</keyword>
<feature type="domain" description="DUF6535" evidence="1">
    <location>
        <begin position="101"/>
        <end position="182"/>
    </location>
</feature>
<organism evidence="2 3">
    <name type="scientific">Cylindrobasidium torrendii FP15055 ss-10</name>
    <dbReference type="NCBI Taxonomy" id="1314674"/>
    <lineage>
        <taxon>Eukaryota</taxon>
        <taxon>Fungi</taxon>
        <taxon>Dikarya</taxon>
        <taxon>Basidiomycota</taxon>
        <taxon>Agaricomycotina</taxon>
        <taxon>Agaricomycetes</taxon>
        <taxon>Agaricomycetidae</taxon>
        <taxon>Agaricales</taxon>
        <taxon>Marasmiineae</taxon>
        <taxon>Physalacriaceae</taxon>
        <taxon>Cylindrobasidium</taxon>
    </lineage>
</organism>
<dbReference type="AlphaFoldDB" id="A0A0D7BCE5"/>
<dbReference type="STRING" id="1314674.A0A0D7BCE5"/>
<name>A0A0D7BCE5_9AGAR</name>
<protein>
    <recommendedName>
        <fullName evidence="1">DUF6535 domain-containing protein</fullName>
    </recommendedName>
</protein>
<proteinExistence type="predicted"/>
<reference evidence="2 3" key="1">
    <citation type="journal article" date="2015" name="Fungal Genet. Biol.">
        <title>Evolution of novel wood decay mechanisms in Agaricales revealed by the genome sequences of Fistulina hepatica and Cylindrobasidium torrendii.</title>
        <authorList>
            <person name="Floudas D."/>
            <person name="Held B.W."/>
            <person name="Riley R."/>
            <person name="Nagy L.G."/>
            <person name="Koehler G."/>
            <person name="Ransdell A.S."/>
            <person name="Younus H."/>
            <person name="Chow J."/>
            <person name="Chiniquy J."/>
            <person name="Lipzen A."/>
            <person name="Tritt A."/>
            <person name="Sun H."/>
            <person name="Haridas S."/>
            <person name="LaButti K."/>
            <person name="Ohm R.A."/>
            <person name="Kues U."/>
            <person name="Blanchette R.A."/>
            <person name="Grigoriev I.V."/>
            <person name="Minto R.E."/>
            <person name="Hibbett D.S."/>
        </authorList>
    </citation>
    <scope>NUCLEOTIDE SEQUENCE [LARGE SCALE GENOMIC DNA]</scope>
    <source>
        <strain evidence="2 3">FP15055 ss-10</strain>
    </source>
</reference>